<dbReference type="Pfam" id="PF00563">
    <property type="entry name" value="EAL"/>
    <property type="match status" value="1"/>
</dbReference>
<evidence type="ECO:0000259" key="2">
    <source>
        <dbReference type="PROSITE" id="PS50883"/>
    </source>
</evidence>
<dbReference type="RefSeq" id="WP_152806895.1">
    <property type="nucleotide sequence ID" value="NZ_WHNX01000057.1"/>
</dbReference>
<dbReference type="SMART" id="SM00052">
    <property type="entry name" value="EAL"/>
    <property type="match status" value="1"/>
</dbReference>
<feature type="transmembrane region" description="Helical" evidence="1">
    <location>
        <begin position="12"/>
        <end position="32"/>
    </location>
</feature>
<keyword evidence="1" id="KW-0472">Membrane</keyword>
<dbReference type="Proteomes" id="UP000440004">
    <property type="component" value="Unassembled WGS sequence"/>
</dbReference>
<dbReference type="AlphaFoldDB" id="A0A6A7KCP2"/>
<feature type="domain" description="EAL" evidence="2">
    <location>
        <begin position="490"/>
        <end position="747"/>
    </location>
</feature>
<reference evidence="4 5" key="1">
    <citation type="submission" date="2019-10" db="EMBL/GenBank/DDBJ databases">
        <title>Alkalibaculum tamaniensis sp.nov., a new alkaliphilic acetogen, isolated on methoxylated aromatics from a mud volcano.</title>
        <authorList>
            <person name="Khomyakova M.A."/>
            <person name="Merkel A.Y."/>
            <person name="Bonch-Osmolovskaya E.A."/>
            <person name="Slobodkin A.I."/>
        </authorList>
    </citation>
    <scope>NUCLEOTIDE SEQUENCE [LARGE SCALE GENOMIC DNA]</scope>
    <source>
        <strain evidence="4 5">M08DMB</strain>
    </source>
</reference>
<dbReference type="SMART" id="SM00267">
    <property type="entry name" value="GGDEF"/>
    <property type="match status" value="1"/>
</dbReference>
<dbReference type="PROSITE" id="PS50883">
    <property type="entry name" value="EAL"/>
    <property type="match status" value="1"/>
</dbReference>
<dbReference type="CDD" id="cd01949">
    <property type="entry name" value="GGDEF"/>
    <property type="match status" value="1"/>
</dbReference>
<dbReference type="Pfam" id="PF00990">
    <property type="entry name" value="GGDEF"/>
    <property type="match status" value="1"/>
</dbReference>
<dbReference type="NCBIfam" id="TIGR00254">
    <property type="entry name" value="GGDEF"/>
    <property type="match status" value="1"/>
</dbReference>
<keyword evidence="1" id="KW-1133">Transmembrane helix</keyword>
<accession>A0A6A7KCP2</accession>
<proteinExistence type="predicted"/>
<dbReference type="InterPro" id="IPR001633">
    <property type="entry name" value="EAL_dom"/>
</dbReference>
<dbReference type="EMBL" id="WHNX01000057">
    <property type="protein sequence ID" value="MPW27299.1"/>
    <property type="molecule type" value="Genomic_DNA"/>
</dbReference>
<dbReference type="InterPro" id="IPR000160">
    <property type="entry name" value="GGDEF_dom"/>
</dbReference>
<dbReference type="PANTHER" id="PTHR33121:SF71">
    <property type="entry name" value="OXYGEN SENSOR PROTEIN DOSP"/>
    <property type="match status" value="1"/>
</dbReference>
<evidence type="ECO:0000256" key="1">
    <source>
        <dbReference type="SAM" id="Phobius"/>
    </source>
</evidence>
<gene>
    <name evidence="4" type="ORF">GC105_16155</name>
</gene>
<evidence type="ECO:0000259" key="3">
    <source>
        <dbReference type="PROSITE" id="PS50887"/>
    </source>
</evidence>
<name>A0A6A7KCP2_9FIRM</name>
<dbReference type="Gene3D" id="3.30.70.270">
    <property type="match status" value="1"/>
</dbReference>
<dbReference type="InterPro" id="IPR050706">
    <property type="entry name" value="Cyclic-di-GMP_PDE-like"/>
</dbReference>
<comment type="caution">
    <text evidence="4">The sequence shown here is derived from an EMBL/GenBank/DDBJ whole genome shotgun (WGS) entry which is preliminary data.</text>
</comment>
<keyword evidence="1" id="KW-0812">Transmembrane</keyword>
<dbReference type="Gene3D" id="3.20.20.450">
    <property type="entry name" value="EAL domain"/>
    <property type="match status" value="1"/>
</dbReference>
<dbReference type="GO" id="GO:0071111">
    <property type="term" value="F:cyclic-guanylate-specific phosphodiesterase activity"/>
    <property type="evidence" value="ECO:0007669"/>
    <property type="project" value="InterPro"/>
</dbReference>
<evidence type="ECO:0000313" key="4">
    <source>
        <dbReference type="EMBL" id="MPW27299.1"/>
    </source>
</evidence>
<dbReference type="InterPro" id="IPR035919">
    <property type="entry name" value="EAL_sf"/>
</dbReference>
<dbReference type="CDD" id="cd01948">
    <property type="entry name" value="EAL"/>
    <property type="match status" value="1"/>
</dbReference>
<dbReference type="PROSITE" id="PS50887">
    <property type="entry name" value="GGDEF"/>
    <property type="match status" value="1"/>
</dbReference>
<keyword evidence="5" id="KW-1185">Reference proteome</keyword>
<feature type="transmembrane region" description="Helical" evidence="1">
    <location>
        <begin position="288"/>
        <end position="308"/>
    </location>
</feature>
<dbReference type="PANTHER" id="PTHR33121">
    <property type="entry name" value="CYCLIC DI-GMP PHOSPHODIESTERASE PDEF"/>
    <property type="match status" value="1"/>
</dbReference>
<protein>
    <submittedName>
        <fullName evidence="4">EAL domain-containing protein</fullName>
    </submittedName>
</protein>
<dbReference type="InterPro" id="IPR029787">
    <property type="entry name" value="Nucleotide_cyclase"/>
</dbReference>
<organism evidence="4 5">
    <name type="scientific">Alkalibaculum sporogenes</name>
    <dbReference type="NCBI Taxonomy" id="2655001"/>
    <lineage>
        <taxon>Bacteria</taxon>
        <taxon>Bacillati</taxon>
        <taxon>Bacillota</taxon>
        <taxon>Clostridia</taxon>
        <taxon>Eubacteriales</taxon>
        <taxon>Eubacteriaceae</taxon>
        <taxon>Alkalibaculum</taxon>
    </lineage>
</organism>
<feature type="domain" description="GGDEF" evidence="3">
    <location>
        <begin position="349"/>
        <end position="481"/>
    </location>
</feature>
<dbReference type="SUPFAM" id="SSF55073">
    <property type="entry name" value="Nucleotide cyclase"/>
    <property type="match status" value="1"/>
</dbReference>
<dbReference type="InterPro" id="IPR029151">
    <property type="entry name" value="Sensor-like_sf"/>
</dbReference>
<dbReference type="SUPFAM" id="SSF103190">
    <property type="entry name" value="Sensory domain-like"/>
    <property type="match status" value="1"/>
</dbReference>
<evidence type="ECO:0000313" key="5">
    <source>
        <dbReference type="Proteomes" id="UP000440004"/>
    </source>
</evidence>
<sequence>MKANNKFIKPNVKVFIIPFVLITVLFFIAGQITVTSIKNHYYELKKQEALILSRGYSQNLTKSAQASEIIDKLLDEKLLVASRASVLFSENPSNELFIELADALEIQEIDYYNNRGELIYSNIEELIGWVAPKGHPVHNFMISDSISLVEDIRRDSITGTYYKYAYSKFNNGSFIQVGVRADKINEFFNNFETQQLLNEMNEGVDMIRFIDNNFYVTGSTKLELIGNVITDSQIKSEITENREHSYITNVNGDSVYEVFVPVVFEDNRIGTLAISFSLKETIDIVNKVTLIGLFTLTIIYASLLFIMLSGYKKDNELLQLAYYDLLTGLPNKRYLKVLVDHELNKSEAKQSAILLINCNNFRLINMTFGYEYGDEIIIRLSKDIQDLADDDKIVFRFTADRLILFVRNYNYNEDLITISNKICSLFSQPIEVKGVKQYISVQIGIVRIDSTYNNVAQLLKDASIAINDILDGTCNYAFFNEAMETKLHRNKTIENELRAAIDEKDTSKIYIQYQPLIDLKTNLIIGFEALARMDSDNFGTISPIEFIEIAERKHLIAALGNLILKKACEFSKRLNELGFTEQKIAVNISGIQLLRDDFSNSVINILKECQMKESSLELEITESILLDNFTAINEKLKELQNHKIQIALDDFGTGYSSLYRLGELNLNTLKIDRYFINKITARDENELITGDIISMGHKFGLNVVAEGVELQAQKEYLIENNCDIMQGYLFSRPLLEKDAIEILKMTNGTKSLNK</sequence>
<dbReference type="SUPFAM" id="SSF141868">
    <property type="entry name" value="EAL domain-like"/>
    <property type="match status" value="1"/>
</dbReference>
<dbReference type="InterPro" id="IPR043128">
    <property type="entry name" value="Rev_trsase/Diguanyl_cyclase"/>
</dbReference>